<accession>A0AAV7T0X9</accession>
<dbReference type="EMBL" id="JANPWB010000007">
    <property type="protein sequence ID" value="KAJ1170200.1"/>
    <property type="molecule type" value="Genomic_DNA"/>
</dbReference>
<reference evidence="2" key="1">
    <citation type="journal article" date="2022" name="bioRxiv">
        <title>Sequencing and chromosome-scale assembly of the giantPleurodeles waltlgenome.</title>
        <authorList>
            <person name="Brown T."/>
            <person name="Elewa A."/>
            <person name="Iarovenko S."/>
            <person name="Subramanian E."/>
            <person name="Araus A.J."/>
            <person name="Petzold A."/>
            <person name="Susuki M."/>
            <person name="Suzuki K.-i.T."/>
            <person name="Hayashi T."/>
            <person name="Toyoda A."/>
            <person name="Oliveira C."/>
            <person name="Osipova E."/>
            <person name="Leigh N.D."/>
            <person name="Simon A."/>
            <person name="Yun M.H."/>
        </authorList>
    </citation>
    <scope>NUCLEOTIDE SEQUENCE</scope>
    <source>
        <strain evidence="2">20211129_DDA</strain>
        <tissue evidence="2">Liver</tissue>
    </source>
</reference>
<keyword evidence="3" id="KW-1185">Reference proteome</keyword>
<gene>
    <name evidence="2" type="ORF">NDU88_002081</name>
</gene>
<comment type="caution">
    <text evidence="2">The sequence shown here is derived from an EMBL/GenBank/DDBJ whole genome shotgun (WGS) entry which is preliminary data.</text>
</comment>
<name>A0AAV7T0X9_PLEWA</name>
<sequence>MFAPNGPAVNRALTLMPAPNGASTNVTVQQVQQQPVTTHMLLTPGIRRSSGVGLEGSALAQKGATLSSSHGAVGNGNAKNRPCPLEIAPEGKKT</sequence>
<organism evidence="2 3">
    <name type="scientific">Pleurodeles waltl</name>
    <name type="common">Iberian ribbed newt</name>
    <dbReference type="NCBI Taxonomy" id="8319"/>
    <lineage>
        <taxon>Eukaryota</taxon>
        <taxon>Metazoa</taxon>
        <taxon>Chordata</taxon>
        <taxon>Craniata</taxon>
        <taxon>Vertebrata</taxon>
        <taxon>Euteleostomi</taxon>
        <taxon>Amphibia</taxon>
        <taxon>Batrachia</taxon>
        <taxon>Caudata</taxon>
        <taxon>Salamandroidea</taxon>
        <taxon>Salamandridae</taxon>
        <taxon>Pleurodelinae</taxon>
        <taxon>Pleurodeles</taxon>
    </lineage>
</organism>
<evidence type="ECO:0000313" key="3">
    <source>
        <dbReference type="Proteomes" id="UP001066276"/>
    </source>
</evidence>
<evidence type="ECO:0000313" key="2">
    <source>
        <dbReference type="EMBL" id="KAJ1170200.1"/>
    </source>
</evidence>
<proteinExistence type="predicted"/>
<protein>
    <submittedName>
        <fullName evidence="2">Uncharacterized protein</fullName>
    </submittedName>
</protein>
<dbReference type="Proteomes" id="UP001066276">
    <property type="component" value="Chromosome 4_1"/>
</dbReference>
<evidence type="ECO:0000256" key="1">
    <source>
        <dbReference type="SAM" id="MobiDB-lite"/>
    </source>
</evidence>
<dbReference type="AlphaFoldDB" id="A0AAV7T0X9"/>
<feature type="region of interest" description="Disordered" evidence="1">
    <location>
        <begin position="66"/>
        <end position="94"/>
    </location>
</feature>